<proteinExistence type="predicted"/>
<evidence type="ECO:0000313" key="1">
    <source>
        <dbReference type="EMBL" id="CAF1164938.1"/>
    </source>
</evidence>
<dbReference type="Proteomes" id="UP000663860">
    <property type="component" value="Unassembled WGS sequence"/>
</dbReference>
<dbReference type="Proteomes" id="UP000663868">
    <property type="component" value="Unassembled WGS sequence"/>
</dbReference>
<dbReference type="EMBL" id="CAJNOE010000348">
    <property type="protein sequence ID" value="CAF1164938.1"/>
    <property type="molecule type" value="Genomic_DNA"/>
</dbReference>
<comment type="caution">
    <text evidence="2">The sequence shown here is derived from an EMBL/GenBank/DDBJ whole genome shotgun (WGS) entry which is preliminary data.</text>
</comment>
<name>A0A819S3G2_9BILA</name>
<sequence>MNDQKLIENIELIGDYQDSIFDCYNEPEQSTVTKIKNISKPLPTTNQQPLNPAVISHQQTMKQGYELPPLILEGVNLSRVALNNFLVKKIPELKCNNIIYNDKRKIFTIYPSTIASYNALLTRLPMNELSDSAKIFIPRSIQRIQRTDKEAFV</sequence>
<protein>
    <submittedName>
        <fullName evidence="2">Uncharacterized protein</fullName>
    </submittedName>
</protein>
<gene>
    <name evidence="1" type="ORF">IZO911_LOCUS26548</name>
    <name evidence="2" type="ORF">KXQ929_LOCUS31502</name>
</gene>
<dbReference type="EMBL" id="CAJOBB010003625">
    <property type="protein sequence ID" value="CAF4050525.1"/>
    <property type="molecule type" value="Genomic_DNA"/>
</dbReference>
<evidence type="ECO:0000313" key="2">
    <source>
        <dbReference type="EMBL" id="CAF4050525.1"/>
    </source>
</evidence>
<reference evidence="2" key="1">
    <citation type="submission" date="2021-02" db="EMBL/GenBank/DDBJ databases">
        <authorList>
            <person name="Nowell W R."/>
        </authorList>
    </citation>
    <scope>NUCLEOTIDE SEQUENCE</scope>
</reference>
<organism evidence="2 3">
    <name type="scientific">Adineta steineri</name>
    <dbReference type="NCBI Taxonomy" id="433720"/>
    <lineage>
        <taxon>Eukaryota</taxon>
        <taxon>Metazoa</taxon>
        <taxon>Spiralia</taxon>
        <taxon>Gnathifera</taxon>
        <taxon>Rotifera</taxon>
        <taxon>Eurotatoria</taxon>
        <taxon>Bdelloidea</taxon>
        <taxon>Adinetida</taxon>
        <taxon>Adinetidae</taxon>
        <taxon>Adineta</taxon>
    </lineage>
</organism>
<evidence type="ECO:0000313" key="3">
    <source>
        <dbReference type="Proteomes" id="UP000663868"/>
    </source>
</evidence>
<dbReference type="AlphaFoldDB" id="A0A819S3G2"/>
<accession>A0A819S3G2</accession>